<dbReference type="InterPro" id="IPR051043">
    <property type="entry name" value="Sulfatase_Mod_Factor_Kinase"/>
</dbReference>
<dbReference type="SUPFAM" id="SSF56436">
    <property type="entry name" value="C-type lectin-like"/>
    <property type="match status" value="1"/>
</dbReference>
<evidence type="ECO:0000259" key="2">
    <source>
        <dbReference type="Pfam" id="PF03781"/>
    </source>
</evidence>
<name>A0AAD9PWX0_ACRCE</name>
<comment type="caution">
    <text evidence="3">The sequence shown here is derived from an EMBL/GenBank/DDBJ whole genome shotgun (WGS) entry which is preliminary data.</text>
</comment>
<dbReference type="GO" id="GO:0005783">
    <property type="term" value="C:endoplasmic reticulum"/>
    <property type="evidence" value="ECO:0007669"/>
    <property type="project" value="TreeGrafter"/>
</dbReference>
<dbReference type="PANTHER" id="PTHR23150">
    <property type="entry name" value="SULFATASE MODIFYING FACTOR 1, 2"/>
    <property type="match status" value="1"/>
</dbReference>
<organism evidence="3 4">
    <name type="scientific">Acropora cervicornis</name>
    <name type="common">Staghorn coral</name>
    <dbReference type="NCBI Taxonomy" id="6130"/>
    <lineage>
        <taxon>Eukaryota</taxon>
        <taxon>Metazoa</taxon>
        <taxon>Cnidaria</taxon>
        <taxon>Anthozoa</taxon>
        <taxon>Hexacorallia</taxon>
        <taxon>Scleractinia</taxon>
        <taxon>Astrocoeniina</taxon>
        <taxon>Acroporidae</taxon>
        <taxon>Acropora</taxon>
    </lineage>
</organism>
<reference evidence="3" key="2">
    <citation type="journal article" date="2023" name="Science">
        <title>Genomic signatures of disease resistance in endangered staghorn corals.</title>
        <authorList>
            <person name="Vollmer S.V."/>
            <person name="Selwyn J.D."/>
            <person name="Despard B.A."/>
            <person name="Roesel C.L."/>
        </authorList>
    </citation>
    <scope>NUCLEOTIDE SEQUENCE</scope>
    <source>
        <strain evidence="3">K2</strain>
    </source>
</reference>
<dbReference type="Proteomes" id="UP001249851">
    <property type="component" value="Unassembled WGS sequence"/>
</dbReference>
<accession>A0AAD9PWX0</accession>
<evidence type="ECO:0000256" key="1">
    <source>
        <dbReference type="ARBA" id="ARBA00005310"/>
    </source>
</evidence>
<comment type="similarity">
    <text evidence="1">Belongs to the sulfatase-modifying factor family.</text>
</comment>
<dbReference type="Gene3D" id="3.90.1580.10">
    <property type="entry name" value="paralog of FGE (formylglycine-generating enzyme)"/>
    <property type="match status" value="1"/>
</dbReference>
<dbReference type="InterPro" id="IPR042095">
    <property type="entry name" value="SUMF_sf"/>
</dbReference>
<evidence type="ECO:0000313" key="4">
    <source>
        <dbReference type="Proteomes" id="UP001249851"/>
    </source>
</evidence>
<proteinExistence type="inferred from homology"/>
<dbReference type="InterPro" id="IPR016187">
    <property type="entry name" value="CTDL_fold"/>
</dbReference>
<feature type="domain" description="Sulfatase-modifying factor enzyme-like" evidence="2">
    <location>
        <begin position="52"/>
        <end position="136"/>
    </location>
</feature>
<sequence length="146" mass="16433">MSLNPKKTKDMWICFKESFPEPPQLSIDGTFIERVNAFKLLVLYDANYDSVAREKGHFPDENTEEDGHTGVAPVDAFPAQNKFGMYDMLGNTWEWVADEFKEKGREKKYVLRGGSYIDTADGKSNHKVTVSTRMGNTADAVCVADL</sequence>
<dbReference type="EMBL" id="JARQWQ010000109">
    <property type="protein sequence ID" value="KAK2550568.1"/>
    <property type="molecule type" value="Genomic_DNA"/>
</dbReference>
<dbReference type="InterPro" id="IPR005532">
    <property type="entry name" value="SUMF_dom"/>
</dbReference>
<dbReference type="PANTHER" id="PTHR23150:SF33">
    <property type="entry name" value="INACTIVE C-ALPHA-FORMYLGLYCINE-GENERATING ENZYME 2"/>
    <property type="match status" value="1"/>
</dbReference>
<reference evidence="3" key="1">
    <citation type="journal article" date="2023" name="G3 (Bethesda)">
        <title>Whole genome assembly and annotation of the endangered Caribbean coral Acropora cervicornis.</title>
        <authorList>
            <person name="Selwyn J.D."/>
            <person name="Vollmer S.V."/>
        </authorList>
    </citation>
    <scope>NUCLEOTIDE SEQUENCE</scope>
    <source>
        <strain evidence="3">K2</strain>
    </source>
</reference>
<gene>
    <name evidence="3" type="ORF">P5673_028772</name>
</gene>
<protein>
    <submittedName>
        <fullName evidence="3">Inactive C-alpha-formylglycine-generating enzyme 2</fullName>
    </submittedName>
</protein>
<dbReference type="AlphaFoldDB" id="A0AAD9PWX0"/>
<keyword evidence="4" id="KW-1185">Reference proteome</keyword>
<dbReference type="Pfam" id="PF03781">
    <property type="entry name" value="FGE-sulfatase"/>
    <property type="match status" value="1"/>
</dbReference>
<evidence type="ECO:0000313" key="3">
    <source>
        <dbReference type="EMBL" id="KAK2550568.1"/>
    </source>
</evidence>